<keyword evidence="4" id="KW-1185">Reference proteome</keyword>
<dbReference type="EMBL" id="CP042997">
    <property type="protein sequence ID" value="QEH33046.1"/>
    <property type="molecule type" value="Genomic_DNA"/>
</dbReference>
<proteinExistence type="predicted"/>
<dbReference type="InterPro" id="IPR006311">
    <property type="entry name" value="TAT_signal"/>
</dbReference>
<feature type="compositionally biased region" description="Low complexity" evidence="1">
    <location>
        <begin position="285"/>
        <end position="306"/>
    </location>
</feature>
<feature type="compositionally biased region" description="Low complexity" evidence="1">
    <location>
        <begin position="41"/>
        <end position="61"/>
    </location>
</feature>
<gene>
    <name evidence="3" type="ORF">OJF2_15420</name>
</gene>
<reference evidence="3 4" key="1">
    <citation type="submission" date="2019-08" db="EMBL/GenBank/DDBJ databases">
        <title>Deep-cultivation of Planctomycetes and their phenomic and genomic characterization uncovers novel biology.</title>
        <authorList>
            <person name="Wiegand S."/>
            <person name="Jogler M."/>
            <person name="Boedeker C."/>
            <person name="Pinto D."/>
            <person name="Vollmers J."/>
            <person name="Rivas-Marin E."/>
            <person name="Kohn T."/>
            <person name="Peeters S.H."/>
            <person name="Heuer A."/>
            <person name="Rast P."/>
            <person name="Oberbeckmann S."/>
            <person name="Bunk B."/>
            <person name="Jeske O."/>
            <person name="Meyerdierks A."/>
            <person name="Storesund J.E."/>
            <person name="Kallscheuer N."/>
            <person name="Luecker S."/>
            <person name="Lage O.M."/>
            <person name="Pohl T."/>
            <person name="Merkel B.J."/>
            <person name="Hornburger P."/>
            <person name="Mueller R.-W."/>
            <person name="Bruemmer F."/>
            <person name="Labrenz M."/>
            <person name="Spormann A.M."/>
            <person name="Op den Camp H."/>
            <person name="Overmann J."/>
            <person name="Amann R."/>
            <person name="Jetten M.S.M."/>
            <person name="Mascher T."/>
            <person name="Medema M.H."/>
            <person name="Devos D.P."/>
            <person name="Kaster A.-K."/>
            <person name="Ovreas L."/>
            <person name="Rohde M."/>
            <person name="Galperin M.Y."/>
            <person name="Jogler C."/>
        </authorList>
    </citation>
    <scope>NUCLEOTIDE SEQUENCE [LARGE SCALE GENOMIC DNA]</scope>
    <source>
        <strain evidence="3 4">OJF2</strain>
    </source>
</reference>
<dbReference type="OrthoDB" id="263621at2"/>
<name>A0A5B9VXD8_9BACT</name>
<feature type="compositionally biased region" description="Low complexity" evidence="1">
    <location>
        <begin position="319"/>
        <end position="346"/>
    </location>
</feature>
<feature type="compositionally biased region" description="Basic and acidic residues" evidence="1">
    <location>
        <begin position="73"/>
        <end position="89"/>
    </location>
</feature>
<dbReference type="Proteomes" id="UP000324233">
    <property type="component" value="Chromosome"/>
</dbReference>
<evidence type="ECO:0000313" key="3">
    <source>
        <dbReference type="EMBL" id="QEH33046.1"/>
    </source>
</evidence>
<keyword evidence="2" id="KW-0732">Signal</keyword>
<dbReference type="KEGG" id="agv:OJF2_15420"/>
<feature type="region of interest" description="Disordered" evidence="1">
    <location>
        <begin position="31"/>
        <end position="346"/>
    </location>
</feature>
<feature type="chain" id="PRO_5022682928" evidence="2">
    <location>
        <begin position="33"/>
        <end position="738"/>
    </location>
</feature>
<organism evidence="3 4">
    <name type="scientific">Aquisphaera giovannonii</name>
    <dbReference type="NCBI Taxonomy" id="406548"/>
    <lineage>
        <taxon>Bacteria</taxon>
        <taxon>Pseudomonadati</taxon>
        <taxon>Planctomycetota</taxon>
        <taxon>Planctomycetia</taxon>
        <taxon>Isosphaerales</taxon>
        <taxon>Isosphaeraceae</taxon>
        <taxon>Aquisphaera</taxon>
    </lineage>
</organism>
<feature type="compositionally biased region" description="Low complexity" evidence="1">
    <location>
        <begin position="201"/>
        <end position="214"/>
    </location>
</feature>
<dbReference type="AlphaFoldDB" id="A0A5B9VXD8"/>
<evidence type="ECO:0000256" key="2">
    <source>
        <dbReference type="SAM" id="SignalP"/>
    </source>
</evidence>
<accession>A0A5B9VXD8</accession>
<evidence type="ECO:0000313" key="4">
    <source>
        <dbReference type="Proteomes" id="UP000324233"/>
    </source>
</evidence>
<protein>
    <submittedName>
        <fullName evidence="3">Uncharacterized protein</fullName>
    </submittedName>
</protein>
<evidence type="ECO:0000256" key="1">
    <source>
        <dbReference type="SAM" id="MobiDB-lite"/>
    </source>
</evidence>
<feature type="compositionally biased region" description="Basic and acidic residues" evidence="1">
    <location>
        <begin position="259"/>
        <end position="284"/>
    </location>
</feature>
<sequence length="738" mass="76475" precursor="true">MKAEASRRNWIRKGAWAVLAALVPASESPAIADGDRAQGQAFSPIAAASPSDPGAAASGSGRRTTVPPPRPFSEVKRRGLLGRTDDARRSAPIPPPRIFVADKPAVTASASVSPPEVPAPAPADAPAPAPAVAPAPATAAAAVPALAEAPAPAPPAAPPVETQPVLAASPMADPIEVGPSAAERPRELEAALKSLGARSTSPSDSGPAPDSAAAKLDEPVGEPARPVPSSIDQSPAPSPAADDASPAATPAPALAVPELDARPAIEPAAEAKPEPEHVEAKPAVDAKPAPVPAEAPAAPAAASEPAGQQTPKPSPAPVPARAVAASAATSTGPGPDAPTSPAGAATPADAAAALVLKQPDAAKTADDEVEKAACTTCGSHHGISDGHVFTGCANGKCIPGRPPCNPPANECDTIVGAFCQRLYECLCCPDPCYKPVWEPAANASFFADYARPRTVTRLRYDNLEAMSRPDRNQFMMNQVNPRGRGVFNPMARLQQVSVYQEAAGERGSLFVEYPYRQLNSNWAPTQAGFGDVNFGIKSLWFDCEMLQVAFQLRTYMPSGNFQDNLGTGQFAIDPSILTSLKLGPTTFFQGQFGNWTPLGGPSSATLNIPARMPGTGALTSINGGKQAGGIFYWFMSLNQVLWYYTPDSPLTATLEMDGWSFENGGYTTAVRPKIGSGGTGALTRYGRADGGGVSYFNIGPGLRQSICNRVDFGGAITWATDTAHWAQPWFRFEVRFLF</sequence>
<feature type="compositionally biased region" description="Low complexity" evidence="1">
    <location>
        <begin position="134"/>
        <end position="150"/>
    </location>
</feature>
<dbReference type="RefSeq" id="WP_148592655.1">
    <property type="nucleotide sequence ID" value="NZ_CP042997.1"/>
</dbReference>
<feature type="compositionally biased region" description="Low complexity" evidence="1">
    <location>
        <begin position="104"/>
        <end position="114"/>
    </location>
</feature>
<feature type="signal peptide" evidence="2">
    <location>
        <begin position="1"/>
        <end position="32"/>
    </location>
</feature>
<feature type="compositionally biased region" description="Pro residues" evidence="1">
    <location>
        <begin position="115"/>
        <end position="133"/>
    </location>
</feature>
<dbReference type="PROSITE" id="PS51318">
    <property type="entry name" value="TAT"/>
    <property type="match status" value="1"/>
</dbReference>
<feature type="compositionally biased region" description="Low complexity" evidence="1">
    <location>
        <begin position="228"/>
        <end position="258"/>
    </location>
</feature>